<organism evidence="1 2">
    <name type="scientific">Nonomuraea montanisoli</name>
    <dbReference type="NCBI Taxonomy" id="2741721"/>
    <lineage>
        <taxon>Bacteria</taxon>
        <taxon>Bacillati</taxon>
        <taxon>Actinomycetota</taxon>
        <taxon>Actinomycetes</taxon>
        <taxon>Streptosporangiales</taxon>
        <taxon>Streptosporangiaceae</taxon>
        <taxon>Nonomuraea</taxon>
    </lineage>
</organism>
<sequence>MTERHLGLFRNVPAARPGLCRVCHSAPAEVRFARGEPHGTAHLCTGCLRTTAGLHRHTPHVVPVSLCAWTGDDRRLYDLLTRRRTPPGGPSPATLLAATLARFHRAHLPCLTRAAGGPFTLVTTVPGVGADRPVEAFDLLPRVVQWVAALRGPHRPVLMPGGDRAAEAALARHVPDERAFHVLGRLDGERVLLLDELFAGGARVQSAASALYRAGAEEVVALVVARLTDPWADTRLADAWARPYDFGRCCLCDPAARLSPDTGWRARLG</sequence>
<reference evidence="1 2" key="1">
    <citation type="submission" date="2020-06" db="EMBL/GenBank/DDBJ databases">
        <title>Nonomuraea sp. SMC257, a novel actinomycete isolated from soil.</title>
        <authorList>
            <person name="Chanama M."/>
        </authorList>
    </citation>
    <scope>NUCLEOTIDE SEQUENCE [LARGE SCALE GENOMIC DNA]</scope>
    <source>
        <strain evidence="1 2">SMC257</strain>
    </source>
</reference>
<keyword evidence="1" id="KW-0808">Transferase</keyword>
<name>A0A7Y6M0Z9_9ACTN</name>
<dbReference type="RefSeq" id="WP_175587397.1">
    <property type="nucleotide sequence ID" value="NZ_JABWGN010000001.1"/>
</dbReference>
<dbReference type="AlphaFoldDB" id="A0A7Y6M0Z9"/>
<protein>
    <submittedName>
        <fullName evidence="1">Phosphoribosyltransferase</fullName>
    </submittedName>
</protein>
<keyword evidence="1" id="KW-0328">Glycosyltransferase</keyword>
<gene>
    <name evidence="1" type="ORF">HTZ77_00415</name>
</gene>
<comment type="caution">
    <text evidence="1">The sequence shown here is derived from an EMBL/GenBank/DDBJ whole genome shotgun (WGS) entry which is preliminary data.</text>
</comment>
<dbReference type="InterPro" id="IPR029057">
    <property type="entry name" value="PRTase-like"/>
</dbReference>
<dbReference type="InterPro" id="IPR000836">
    <property type="entry name" value="PRTase_dom"/>
</dbReference>
<dbReference type="Gene3D" id="3.40.50.2020">
    <property type="match status" value="1"/>
</dbReference>
<dbReference type="SUPFAM" id="SSF53271">
    <property type="entry name" value="PRTase-like"/>
    <property type="match status" value="1"/>
</dbReference>
<evidence type="ECO:0000313" key="2">
    <source>
        <dbReference type="Proteomes" id="UP000586042"/>
    </source>
</evidence>
<dbReference type="Proteomes" id="UP000586042">
    <property type="component" value="Unassembled WGS sequence"/>
</dbReference>
<evidence type="ECO:0000313" key="1">
    <source>
        <dbReference type="EMBL" id="NUW29900.1"/>
    </source>
</evidence>
<proteinExistence type="predicted"/>
<dbReference type="CDD" id="cd06223">
    <property type="entry name" value="PRTases_typeI"/>
    <property type="match status" value="1"/>
</dbReference>
<dbReference type="EMBL" id="JABWGN010000001">
    <property type="protein sequence ID" value="NUW29900.1"/>
    <property type="molecule type" value="Genomic_DNA"/>
</dbReference>
<dbReference type="GO" id="GO:0016757">
    <property type="term" value="F:glycosyltransferase activity"/>
    <property type="evidence" value="ECO:0007669"/>
    <property type="project" value="UniProtKB-KW"/>
</dbReference>
<keyword evidence="2" id="KW-1185">Reference proteome</keyword>
<accession>A0A7Y6M0Z9</accession>